<dbReference type="Proteomes" id="UP000034164">
    <property type="component" value="Unassembled WGS sequence"/>
</dbReference>
<evidence type="ECO:0000259" key="2">
    <source>
        <dbReference type="Pfam" id="PF00339"/>
    </source>
</evidence>
<comment type="caution">
    <text evidence="3">The sequence shown here is derived from an EMBL/GenBank/DDBJ whole genome shotgun (WGS) entry which is preliminary data.</text>
</comment>
<dbReference type="InterPro" id="IPR011021">
    <property type="entry name" value="Arrestin-like_N"/>
</dbReference>
<accession>A0A0G2J756</accession>
<name>A0A0G2J756_9EURO</name>
<sequence length="544" mass="59243">MATSITSRNSSAFDALPRRSKLSVMITLKNQQPSPINSYTTLDKIDGEVKITSDHDVRFESLSIAFEGTSRTVIEPPGVSSPAIGRYSAFHTFLRLVQPIHEPQYPQPRIIEAGRTYTFPFTFVVPERLLPSSCHHKHSHPQVHAAHTLLPPSLGDPSISGNGGTLLDDMAPQMTQIQYAIRAQVFKASPADASLKVAVDAKRKVRIIPAMDQSPPLSVSDDSEEYRMRKEKDVKKGALRGKLGRIVMAAAQPKAIPVPASATTARSAESISSTMATVHLRFDPTSEDQQPPRLNRLWTKLKVNTFFAAEPWTDLAAKSSSLNWTLNRGVYTETVPLASRCVASAAWQKHTCPSTSPCSSAASSLYRRDSFQSASSIESLTGPSAGYAGETYYTASILVPISLPSTRTYLPTFHSCLSSRTYALEISLSYHTPSPNLTVPTLAIRLPVQISTTESLADASAERGMPKRVSNTGDEFFTPRSIAPPQEDFIERSSTLMIGPGRGRSDTLVSTVSATSSMAPPEYSNAPSPFARRLSNRMVVRTTC</sequence>
<feature type="region of interest" description="Disordered" evidence="1">
    <location>
        <begin position="459"/>
        <end position="481"/>
    </location>
</feature>
<dbReference type="InterPro" id="IPR014752">
    <property type="entry name" value="Arrestin-like_C"/>
</dbReference>
<dbReference type="Pfam" id="PF00339">
    <property type="entry name" value="Arrestin_N"/>
    <property type="match status" value="1"/>
</dbReference>
<feature type="domain" description="Arrestin-like N-terminal" evidence="2">
    <location>
        <begin position="38"/>
        <end position="140"/>
    </location>
</feature>
<evidence type="ECO:0000313" key="3">
    <source>
        <dbReference type="EMBL" id="KKZ68204.1"/>
    </source>
</evidence>
<dbReference type="InterPro" id="IPR039634">
    <property type="entry name" value="Bul1-like"/>
</dbReference>
<dbReference type="EMBL" id="LCZI01000140">
    <property type="protein sequence ID" value="KKZ68204.1"/>
    <property type="molecule type" value="Genomic_DNA"/>
</dbReference>
<dbReference type="PANTHER" id="PTHR31904">
    <property type="entry name" value="BYPASS OF STOP CODON PROTEIN 5-RELATED"/>
    <property type="match status" value="1"/>
</dbReference>
<dbReference type="AlphaFoldDB" id="A0A0G2J756"/>
<proteinExistence type="predicted"/>
<reference evidence="4" key="1">
    <citation type="journal article" date="2015" name="PLoS Genet.">
        <title>The dynamic genome and transcriptome of the human fungal pathogen Blastomyces and close relative Emmonsia.</title>
        <authorList>
            <person name="Munoz J.F."/>
            <person name="Gauthier G.M."/>
            <person name="Desjardins C.A."/>
            <person name="Gallo J.E."/>
            <person name="Holder J."/>
            <person name="Sullivan T.D."/>
            <person name="Marty A.J."/>
            <person name="Carmen J.C."/>
            <person name="Chen Z."/>
            <person name="Ding L."/>
            <person name="Gujja S."/>
            <person name="Magrini V."/>
            <person name="Misas E."/>
            <person name="Mitreva M."/>
            <person name="Priest M."/>
            <person name="Saif S."/>
            <person name="Whiston E.A."/>
            <person name="Young S."/>
            <person name="Zeng Q."/>
            <person name="Goldman W.E."/>
            <person name="Mardis E.R."/>
            <person name="Taylor J.W."/>
            <person name="McEwen J.G."/>
            <person name="Clay O.K."/>
            <person name="Klein B.S."/>
            <person name="Cuomo C.A."/>
        </authorList>
    </citation>
    <scope>NUCLEOTIDE SEQUENCE [LARGE SCALE GENOMIC DNA]</scope>
    <source>
        <strain evidence="4">UAMH 3008</strain>
    </source>
</reference>
<dbReference type="VEuPathDB" id="FungiDB:EMCG_06095"/>
<dbReference type="PANTHER" id="PTHR31904:SF1">
    <property type="entry name" value="BYPASS OF STOP CODON PROTEIN 5-RELATED"/>
    <property type="match status" value="1"/>
</dbReference>
<evidence type="ECO:0000256" key="1">
    <source>
        <dbReference type="SAM" id="MobiDB-lite"/>
    </source>
</evidence>
<evidence type="ECO:0000313" key="4">
    <source>
        <dbReference type="Proteomes" id="UP000034164"/>
    </source>
</evidence>
<gene>
    <name evidence="3" type="ORF">EMCG_06095</name>
</gene>
<organism evidence="3 4">
    <name type="scientific">[Emmonsia] crescens</name>
    <dbReference type="NCBI Taxonomy" id="73230"/>
    <lineage>
        <taxon>Eukaryota</taxon>
        <taxon>Fungi</taxon>
        <taxon>Dikarya</taxon>
        <taxon>Ascomycota</taxon>
        <taxon>Pezizomycotina</taxon>
        <taxon>Eurotiomycetes</taxon>
        <taxon>Eurotiomycetidae</taxon>
        <taxon>Onygenales</taxon>
        <taxon>Ajellomycetaceae</taxon>
        <taxon>Emergomyces</taxon>
    </lineage>
</organism>
<dbReference type="OrthoDB" id="2283785at2759"/>
<dbReference type="Gene3D" id="2.60.40.640">
    <property type="match status" value="1"/>
</dbReference>
<protein>
    <recommendedName>
        <fullName evidence="2">Arrestin-like N-terminal domain-containing protein</fullName>
    </recommendedName>
</protein>